<reference evidence="12" key="2">
    <citation type="submission" date="2020-09" db="EMBL/GenBank/DDBJ databases">
        <authorList>
            <person name="Sun Q."/>
            <person name="Ohkuma M."/>
        </authorList>
    </citation>
    <scope>NUCLEOTIDE SEQUENCE</scope>
    <source>
        <strain evidence="12">JCM 19831</strain>
    </source>
</reference>
<evidence type="ECO:0000256" key="8">
    <source>
        <dbReference type="ARBA" id="ARBA00023136"/>
    </source>
</evidence>
<accession>A0A917X4U4</accession>
<evidence type="ECO:0000256" key="7">
    <source>
        <dbReference type="ARBA" id="ARBA00022989"/>
    </source>
</evidence>
<dbReference type="RefSeq" id="WP_190255262.1">
    <property type="nucleotide sequence ID" value="NZ_BMPI01000053.1"/>
</dbReference>
<dbReference type="PIRSF" id="PIRSF017385">
    <property type="entry name" value="CtaF"/>
    <property type="match status" value="1"/>
</dbReference>
<comment type="catalytic activity">
    <reaction evidence="9 10">
        <text>4 Fe(II)-[cytochrome c] + O2 + 8 H(+)(in) = 4 Fe(III)-[cytochrome c] + 2 H2O + 4 H(+)(out)</text>
        <dbReference type="Rhea" id="RHEA:11436"/>
        <dbReference type="Rhea" id="RHEA-COMP:10350"/>
        <dbReference type="Rhea" id="RHEA-COMP:14399"/>
        <dbReference type="ChEBI" id="CHEBI:15377"/>
        <dbReference type="ChEBI" id="CHEBI:15378"/>
        <dbReference type="ChEBI" id="CHEBI:15379"/>
        <dbReference type="ChEBI" id="CHEBI:29033"/>
        <dbReference type="ChEBI" id="CHEBI:29034"/>
        <dbReference type="EC" id="7.1.1.9"/>
    </reaction>
</comment>
<evidence type="ECO:0000256" key="6">
    <source>
        <dbReference type="ARBA" id="ARBA00022967"/>
    </source>
</evidence>
<evidence type="ECO:0000256" key="9">
    <source>
        <dbReference type="ARBA" id="ARBA00047816"/>
    </source>
</evidence>
<feature type="transmembrane region" description="Helical" evidence="11">
    <location>
        <begin position="95"/>
        <end position="113"/>
    </location>
</feature>
<evidence type="ECO:0000256" key="10">
    <source>
        <dbReference type="PIRNR" id="PIRNR017385"/>
    </source>
</evidence>
<feature type="transmembrane region" description="Helical" evidence="11">
    <location>
        <begin position="41"/>
        <end position="64"/>
    </location>
</feature>
<evidence type="ECO:0000256" key="1">
    <source>
        <dbReference type="ARBA" id="ARBA00002536"/>
    </source>
</evidence>
<keyword evidence="7 11" id="KW-1133">Transmembrane helix</keyword>
<keyword evidence="8 10" id="KW-0472">Membrane</keyword>
<dbReference type="Proteomes" id="UP000642070">
    <property type="component" value="Unassembled WGS sequence"/>
</dbReference>
<evidence type="ECO:0000256" key="4">
    <source>
        <dbReference type="ARBA" id="ARBA00022475"/>
    </source>
</evidence>
<dbReference type="AlphaFoldDB" id="A0A917X4U4"/>
<comment type="subcellular location">
    <subcellularLocation>
        <location evidence="2">Cell membrane</location>
        <topology evidence="2">Multi-pass membrane protein</topology>
    </subcellularLocation>
</comment>
<keyword evidence="5 11" id="KW-0812">Transmembrane</keyword>
<dbReference type="EMBL" id="BMPI01000053">
    <property type="protein sequence ID" value="GGM66334.1"/>
    <property type="molecule type" value="Genomic_DNA"/>
</dbReference>
<dbReference type="Pfam" id="PF12270">
    <property type="entry name" value="Cyt_c_ox_IV"/>
    <property type="match status" value="1"/>
</dbReference>
<keyword evidence="4 10" id="KW-1003">Cell membrane</keyword>
<keyword evidence="6 10" id="KW-1278">Translocase</keyword>
<comment type="caution">
    <text evidence="12">The sequence shown here is derived from an EMBL/GenBank/DDBJ whole genome shotgun (WGS) entry which is preliminary data.</text>
</comment>
<feature type="transmembrane region" description="Helical" evidence="11">
    <location>
        <begin position="119"/>
        <end position="138"/>
    </location>
</feature>
<feature type="transmembrane region" description="Helical" evidence="11">
    <location>
        <begin position="7"/>
        <end position="25"/>
    </location>
</feature>
<comment type="subunit">
    <text evidence="10">Associates with subunits I, II and III to form cytochrome c oxidase.</text>
</comment>
<dbReference type="EC" id="7.1.1.9" evidence="10"/>
<comment type="function">
    <text evidence="1 10">Part of cytochrome c oxidase, its function is unknown.</text>
</comment>
<dbReference type="InterPro" id="IPR021050">
    <property type="entry name" value="Cyt_c_oxidase_su4_actinobac"/>
</dbReference>
<name>A0A917X4U4_9ACTN</name>
<dbReference type="GO" id="GO:0005886">
    <property type="term" value="C:plasma membrane"/>
    <property type="evidence" value="ECO:0007669"/>
    <property type="project" value="UniProtKB-SubCell"/>
</dbReference>
<evidence type="ECO:0000313" key="13">
    <source>
        <dbReference type="Proteomes" id="UP000642070"/>
    </source>
</evidence>
<evidence type="ECO:0000313" key="12">
    <source>
        <dbReference type="EMBL" id="GGM66334.1"/>
    </source>
</evidence>
<proteinExistence type="inferred from homology"/>
<organism evidence="12 13">
    <name type="scientific">Dactylosporangium sucinum</name>
    <dbReference type="NCBI Taxonomy" id="1424081"/>
    <lineage>
        <taxon>Bacteria</taxon>
        <taxon>Bacillati</taxon>
        <taxon>Actinomycetota</taxon>
        <taxon>Actinomycetes</taxon>
        <taxon>Micromonosporales</taxon>
        <taxon>Micromonosporaceae</taxon>
        <taxon>Dactylosporangium</taxon>
    </lineage>
</organism>
<evidence type="ECO:0000256" key="2">
    <source>
        <dbReference type="ARBA" id="ARBA00004651"/>
    </source>
</evidence>
<sequence>MKSEGRLFFVLALFVFAMAGLYAWWTDVAPHEQAGHRGIEWIGVVALVLSGLLLTMVGSALWLISRRIAPRPEDRPDAEIAEGAGDLGFFSPGSYWPFGLAFAAMIASLGLAFDQWWLVAVGLLSVLFATCGLMFEYYTGSRRGAEH</sequence>
<keyword evidence="13" id="KW-1185">Reference proteome</keyword>
<evidence type="ECO:0000256" key="11">
    <source>
        <dbReference type="SAM" id="Phobius"/>
    </source>
</evidence>
<reference evidence="12" key="1">
    <citation type="journal article" date="2014" name="Int. J. Syst. Evol. Microbiol.">
        <title>Complete genome sequence of Corynebacterium casei LMG S-19264T (=DSM 44701T), isolated from a smear-ripened cheese.</title>
        <authorList>
            <consortium name="US DOE Joint Genome Institute (JGI-PGF)"/>
            <person name="Walter F."/>
            <person name="Albersmeier A."/>
            <person name="Kalinowski J."/>
            <person name="Ruckert C."/>
        </authorList>
    </citation>
    <scope>NUCLEOTIDE SEQUENCE</scope>
    <source>
        <strain evidence="12">JCM 19831</strain>
    </source>
</reference>
<gene>
    <name evidence="12" type="ORF">GCM10007977_079980</name>
</gene>
<comment type="similarity">
    <text evidence="3 10">Belongs to the cytochrome c oxidase bacterial subunit CtaF family.</text>
</comment>
<protein>
    <recommendedName>
        <fullName evidence="10">Cytochrome c oxidase polypeptide 4</fullName>
        <ecNumber evidence="10">7.1.1.9</ecNumber>
    </recommendedName>
    <alternativeName>
        <fullName evidence="10">Cytochrome aa3 subunit 4</fullName>
    </alternativeName>
    <alternativeName>
        <fullName evidence="10">Cytochrome c oxidase polypeptide IV</fullName>
    </alternativeName>
</protein>
<dbReference type="GO" id="GO:0004129">
    <property type="term" value="F:cytochrome-c oxidase activity"/>
    <property type="evidence" value="ECO:0007669"/>
    <property type="project" value="UniProtKB-EC"/>
</dbReference>
<dbReference type="GO" id="GO:0022900">
    <property type="term" value="P:electron transport chain"/>
    <property type="evidence" value="ECO:0007669"/>
    <property type="project" value="InterPro"/>
</dbReference>
<evidence type="ECO:0000256" key="5">
    <source>
        <dbReference type="ARBA" id="ARBA00022692"/>
    </source>
</evidence>
<evidence type="ECO:0000256" key="3">
    <source>
        <dbReference type="ARBA" id="ARBA00006870"/>
    </source>
</evidence>